<protein>
    <submittedName>
        <fullName evidence="7">Glycosyltransferase</fullName>
    </submittedName>
</protein>
<dbReference type="PROSITE" id="PS51677">
    <property type="entry name" value="NODB"/>
    <property type="match status" value="1"/>
</dbReference>
<organism evidence="7 8">
    <name type="scientific">Streptomyces scabichelini</name>
    <dbReference type="NCBI Taxonomy" id="2711217"/>
    <lineage>
        <taxon>Bacteria</taxon>
        <taxon>Bacillati</taxon>
        <taxon>Actinomycetota</taxon>
        <taxon>Actinomycetes</taxon>
        <taxon>Kitasatosporales</taxon>
        <taxon>Streptomycetaceae</taxon>
        <taxon>Streptomyces</taxon>
    </lineage>
</organism>
<dbReference type="SUPFAM" id="SSF88713">
    <property type="entry name" value="Glycoside hydrolase/deacetylase"/>
    <property type="match status" value="1"/>
</dbReference>
<feature type="transmembrane region" description="Helical" evidence="5">
    <location>
        <begin position="856"/>
        <end position="875"/>
    </location>
</feature>
<evidence type="ECO:0000256" key="2">
    <source>
        <dbReference type="ARBA" id="ARBA00022676"/>
    </source>
</evidence>
<comment type="caution">
    <text evidence="7">The sequence shown here is derived from an EMBL/GenBank/DDBJ whole genome shotgun (WGS) entry which is preliminary data.</text>
</comment>
<feature type="domain" description="NodB homology" evidence="6">
    <location>
        <begin position="51"/>
        <end position="238"/>
    </location>
</feature>
<feature type="transmembrane region" description="Helical" evidence="5">
    <location>
        <begin position="1043"/>
        <end position="1062"/>
    </location>
</feature>
<evidence type="ECO:0000256" key="3">
    <source>
        <dbReference type="ARBA" id="ARBA00022679"/>
    </source>
</evidence>
<evidence type="ECO:0000256" key="1">
    <source>
        <dbReference type="ARBA" id="ARBA00006739"/>
    </source>
</evidence>
<dbReference type="GO" id="GO:0016747">
    <property type="term" value="F:acyltransferase activity, transferring groups other than amino-acyl groups"/>
    <property type="evidence" value="ECO:0007669"/>
    <property type="project" value="InterPro"/>
</dbReference>
<gene>
    <name evidence="7" type="ORF">G5C60_44120</name>
</gene>
<dbReference type="Pfam" id="PF01522">
    <property type="entry name" value="Polysacc_deac_1"/>
    <property type="match status" value="1"/>
</dbReference>
<dbReference type="Pfam" id="PF01757">
    <property type="entry name" value="Acyl_transf_3"/>
    <property type="match status" value="1"/>
</dbReference>
<feature type="transmembrane region" description="Helical" evidence="5">
    <location>
        <begin position="934"/>
        <end position="953"/>
    </location>
</feature>
<keyword evidence="5" id="KW-0472">Membrane</keyword>
<keyword evidence="8" id="KW-1185">Reference proteome</keyword>
<keyword evidence="5" id="KW-1133">Transmembrane helix</keyword>
<name>A0A6G4VKU7_9ACTN</name>
<evidence type="ECO:0000256" key="5">
    <source>
        <dbReference type="SAM" id="Phobius"/>
    </source>
</evidence>
<feature type="region of interest" description="Disordered" evidence="4">
    <location>
        <begin position="706"/>
        <end position="738"/>
    </location>
</feature>
<dbReference type="PANTHER" id="PTHR43630">
    <property type="entry name" value="POLY-BETA-1,6-N-ACETYL-D-GLUCOSAMINE SYNTHASE"/>
    <property type="match status" value="1"/>
</dbReference>
<dbReference type="Gene3D" id="3.20.20.370">
    <property type="entry name" value="Glycoside hydrolase/deacetylase"/>
    <property type="match status" value="1"/>
</dbReference>
<dbReference type="Pfam" id="PF00535">
    <property type="entry name" value="Glycos_transf_2"/>
    <property type="match status" value="1"/>
</dbReference>
<comment type="similarity">
    <text evidence="1">Belongs to the glycosyltransferase 2 family.</text>
</comment>
<dbReference type="AlphaFoldDB" id="A0A6G4VKU7"/>
<dbReference type="InterPro" id="IPR002509">
    <property type="entry name" value="NODB_dom"/>
</dbReference>
<feature type="transmembrane region" description="Helical" evidence="5">
    <location>
        <begin position="642"/>
        <end position="662"/>
    </location>
</feature>
<dbReference type="InterPro" id="IPR002656">
    <property type="entry name" value="Acyl_transf_3_dom"/>
</dbReference>
<reference evidence="7 8" key="1">
    <citation type="submission" date="2020-02" db="EMBL/GenBank/DDBJ databases">
        <title>Whole-genome analyses of novel actinobacteria.</title>
        <authorList>
            <person name="Sahin N."/>
            <person name="Gencbay T."/>
        </authorList>
    </citation>
    <scope>NUCLEOTIDE SEQUENCE [LARGE SCALE GENOMIC DNA]</scope>
    <source>
        <strain evidence="7 8">HC44</strain>
    </source>
</reference>
<feature type="transmembrane region" description="Helical" evidence="5">
    <location>
        <begin position="565"/>
        <end position="595"/>
    </location>
</feature>
<feature type="transmembrane region" description="Helical" evidence="5">
    <location>
        <begin position="763"/>
        <end position="784"/>
    </location>
</feature>
<keyword evidence="2" id="KW-0328">Glycosyltransferase</keyword>
<proteinExistence type="inferred from homology"/>
<sequence length="1105" mass="120622">MLGGYVRGDYAADHRTHPLVADGDVPRNVLNGGPIVDATGEQPHAHSTPDRTIVLTFDDGPDPTWTPKVLDVLRKHRVPGSFFVTGTMTSRHPGLVEDMVDDGHEIGLHTFGHPDLAYKDAAGIDRELAQAQLALAGAAGIHSSLFRPPYSSKTEALDNVSWPVVERLGEEGYLVAFIDQDSEDWKRPGVQKIIDGAVPEGDDGAIVLLHDSGGDRSQTVEALDRMIPQLQARGYRFTTVAEAAGSGPLNQPVSGTKLWQGRAFVAAVVLSEWALPVLAGLLAVVGVLVLGRFLAMLVLARRHARARRGADFTWGDGEAVTEPVSVIIPAYNESECIADTVRSLAASDHPIEIIVVDDGSTDGTPEIAAALGLPNVTVLTQRNSGKAAALNTGIAHASHDLIVMMDGDTVFEPDTVRRLVQPFADLSVGAVAGNAKVGNRTTMIGRWQHIEYVMGFNLDRRMYDLLRCMPTIPGAIGAFRRVALDQAGGMSDDTLAEDTDITMALHRAGWQVVYEEKAVAHTEAPGSLGELWRQRYRWSYGTMQAMWKHRGALRDRGHSGRFGRVGLPLVTVFMVLTPLLAPLIDLFALYGLVFMDPGRTALAWCAVLCIQAACAAYAFRLDGERLRELWALPLQQLVYRQLMYLVLIQACLTAISGGRLRWQKLRRTGEVGARVMAASDVTAKGGAPARVGAQAKGDVTAKGGVMAKGSGPAPTTTLGSIPEQRTAGSAPSTPPARPAGRDRYLDLLRSLALLRVVTYHTFGWAWLTLVFPSLGVMFALAGSLMARSLNRPALSVIRGRMRRLLIPFWVFAAVALCWMLVRGWSPVQLPRLLLWVLPLGDPPGSEWGEQLTGTLWYIRAYLWFVLLSPVLLWVWRRAPLPLLGGFLALAAISQYELWDLPVLVGSALTDLGVFGACWLLGFAHQDGSLDALRARTVCAASALLLAAGGWFTFTHPTDEGYDLGSMPLGQALWSLGFVLLLMRFRPRSLRRLPWVDGLVRLFNNRAVTIYLWHEVALILAVWLTDRMWQVPFLAQHLPLGLDWLLFLLVWPLIGAAILAVGWTEDLASRKRPHPWPTKPPKKAPAPGETREEEERDEKAYAASSS</sequence>
<dbReference type="GO" id="GO:0016810">
    <property type="term" value="F:hydrolase activity, acting on carbon-nitrogen (but not peptide) bonds"/>
    <property type="evidence" value="ECO:0007669"/>
    <property type="project" value="InterPro"/>
</dbReference>
<feature type="transmembrane region" description="Helical" evidence="5">
    <location>
        <begin position="804"/>
        <end position="825"/>
    </location>
</feature>
<evidence type="ECO:0000256" key="4">
    <source>
        <dbReference type="SAM" id="MobiDB-lite"/>
    </source>
</evidence>
<dbReference type="GO" id="GO:0005975">
    <property type="term" value="P:carbohydrate metabolic process"/>
    <property type="evidence" value="ECO:0007669"/>
    <property type="project" value="InterPro"/>
</dbReference>
<dbReference type="InterPro" id="IPR029044">
    <property type="entry name" value="Nucleotide-diphossugar_trans"/>
</dbReference>
<feature type="transmembrane region" description="Helical" evidence="5">
    <location>
        <begin position="965"/>
        <end position="984"/>
    </location>
</feature>
<accession>A0A6G4VKU7</accession>
<dbReference type="Proteomes" id="UP000472335">
    <property type="component" value="Unassembled WGS sequence"/>
</dbReference>
<feature type="transmembrane region" description="Helical" evidence="5">
    <location>
        <begin position="601"/>
        <end position="621"/>
    </location>
</feature>
<keyword evidence="5" id="KW-0812">Transmembrane</keyword>
<dbReference type="PANTHER" id="PTHR43630:SF1">
    <property type="entry name" value="POLY-BETA-1,6-N-ACETYL-D-GLUCOSAMINE SYNTHASE"/>
    <property type="match status" value="1"/>
</dbReference>
<dbReference type="CDD" id="cd06423">
    <property type="entry name" value="CESA_like"/>
    <property type="match status" value="1"/>
</dbReference>
<keyword evidence="3 7" id="KW-0808">Transferase</keyword>
<dbReference type="GO" id="GO:0016757">
    <property type="term" value="F:glycosyltransferase activity"/>
    <property type="evidence" value="ECO:0007669"/>
    <property type="project" value="UniProtKB-KW"/>
</dbReference>
<dbReference type="Gene3D" id="3.90.550.10">
    <property type="entry name" value="Spore Coat Polysaccharide Biosynthesis Protein SpsA, Chain A"/>
    <property type="match status" value="1"/>
</dbReference>
<evidence type="ECO:0000259" key="6">
    <source>
        <dbReference type="PROSITE" id="PS51677"/>
    </source>
</evidence>
<feature type="transmembrane region" description="Helical" evidence="5">
    <location>
        <begin position="880"/>
        <end position="897"/>
    </location>
</feature>
<feature type="transmembrane region" description="Helical" evidence="5">
    <location>
        <begin position="273"/>
        <end position="299"/>
    </location>
</feature>
<feature type="transmembrane region" description="Helical" evidence="5">
    <location>
        <begin position="1005"/>
        <end position="1023"/>
    </location>
</feature>
<dbReference type="SUPFAM" id="SSF53448">
    <property type="entry name" value="Nucleotide-diphospho-sugar transferases"/>
    <property type="match status" value="1"/>
</dbReference>
<feature type="region of interest" description="Disordered" evidence="4">
    <location>
        <begin position="1068"/>
        <end position="1105"/>
    </location>
</feature>
<dbReference type="InterPro" id="IPR011330">
    <property type="entry name" value="Glyco_hydro/deAcase_b/a-brl"/>
</dbReference>
<dbReference type="EMBL" id="JAAKZY010000257">
    <property type="protein sequence ID" value="NGO14403.1"/>
    <property type="molecule type" value="Genomic_DNA"/>
</dbReference>
<dbReference type="InterPro" id="IPR001173">
    <property type="entry name" value="Glyco_trans_2-like"/>
</dbReference>
<evidence type="ECO:0000313" key="7">
    <source>
        <dbReference type="EMBL" id="NGO14403.1"/>
    </source>
</evidence>
<evidence type="ECO:0000313" key="8">
    <source>
        <dbReference type="Proteomes" id="UP000472335"/>
    </source>
</evidence>
<feature type="transmembrane region" description="Helical" evidence="5">
    <location>
        <begin position="903"/>
        <end position="922"/>
    </location>
</feature>